<evidence type="ECO:0000313" key="2">
    <source>
        <dbReference type="EMBL" id="MBB5833054.1"/>
    </source>
</evidence>
<feature type="domain" description="LarA-like N-terminal" evidence="1">
    <location>
        <begin position="53"/>
        <end position="210"/>
    </location>
</feature>
<evidence type="ECO:0000259" key="1">
    <source>
        <dbReference type="Pfam" id="PF09861"/>
    </source>
</evidence>
<organism evidence="2 3">
    <name type="scientific">Brachybacterium aquaticum</name>
    <dbReference type="NCBI Taxonomy" id="1432564"/>
    <lineage>
        <taxon>Bacteria</taxon>
        <taxon>Bacillati</taxon>
        <taxon>Actinomycetota</taxon>
        <taxon>Actinomycetes</taxon>
        <taxon>Micrococcales</taxon>
        <taxon>Dermabacteraceae</taxon>
        <taxon>Brachybacterium</taxon>
    </lineage>
</organism>
<dbReference type="EMBL" id="JACHLZ010000001">
    <property type="protein sequence ID" value="MBB5833054.1"/>
    <property type="molecule type" value="Genomic_DNA"/>
</dbReference>
<dbReference type="PANTHER" id="PTHR33171:SF17">
    <property type="entry name" value="LARA-LIKE N-TERMINAL DOMAIN-CONTAINING PROTEIN"/>
    <property type="match status" value="1"/>
</dbReference>
<dbReference type="InterPro" id="IPR018657">
    <property type="entry name" value="LarA-like_N"/>
</dbReference>
<comment type="caution">
    <text evidence="2">The sequence shown here is derived from an EMBL/GenBank/DDBJ whole genome shotgun (WGS) entry which is preliminary data.</text>
</comment>
<accession>A0A841AJ55</accession>
<keyword evidence="3" id="KW-1185">Reference proteome</keyword>
<dbReference type="Proteomes" id="UP000588158">
    <property type="component" value="Unassembled WGS sequence"/>
</dbReference>
<reference evidence="2 3" key="1">
    <citation type="submission" date="2020-08" db="EMBL/GenBank/DDBJ databases">
        <title>Sequencing the genomes of 1000 actinobacteria strains.</title>
        <authorList>
            <person name="Klenk H.-P."/>
        </authorList>
    </citation>
    <scope>NUCLEOTIDE SEQUENCE [LARGE SCALE GENOMIC DNA]</scope>
    <source>
        <strain evidence="2 3">DSM 28796</strain>
    </source>
</reference>
<sequence>MSARTDTRTPQITPIPEGLAERAALLGGPEGILGDQQIHDFVLEQLAGQDLDGKSICLIVPDGTRSVPLPKVLPAIHGALDGRAASVTVLIALGTHAAMSEQAIDRLMGSTERGVAATYPGWEVVNHAWDDPDQIADLGVISAEQISELTGGLLNGQPMDVQINRLVVESDVNLIVGPVFPHEVVGFSGGNKYFFPGCSVHDVIDISHWVGALITASRIIGALGITPVRQLIDAASDLIPSEKLCFTMDVAEGGADLGAIAFGDPQAAWAACAKISAQTHITYVDKPYKRIVAIVPEMYEDMWTGAKGFYKSEPVCADGGEVIIYAPHITEVAAMHPGLREIGYHNIEYFTKQWDRFKDHPWGELAHSTHVTGLGTYDPETGEETQRVNRYFATAISKEETEAYNVLYMDPASLDLDALREDPDTLVIDHAGEVLFRLASDRDGGATTDQ</sequence>
<dbReference type="Gene3D" id="3.90.226.30">
    <property type="match status" value="1"/>
</dbReference>
<gene>
    <name evidence="2" type="ORF">HNR70_002867</name>
</gene>
<dbReference type="PANTHER" id="PTHR33171">
    <property type="entry name" value="LAR_N DOMAIN-CONTAINING PROTEIN"/>
    <property type="match status" value="1"/>
</dbReference>
<dbReference type="Gene3D" id="3.40.50.11440">
    <property type="match status" value="1"/>
</dbReference>
<dbReference type="InterPro" id="IPR048068">
    <property type="entry name" value="LarA-like"/>
</dbReference>
<name>A0A841AJ55_9MICO</name>
<dbReference type="AlphaFoldDB" id="A0A841AJ55"/>
<dbReference type="InterPro" id="IPR043166">
    <property type="entry name" value="LarA-like_C"/>
</dbReference>
<dbReference type="Pfam" id="PF09861">
    <property type="entry name" value="Lar_N"/>
    <property type="match status" value="1"/>
</dbReference>
<protein>
    <submittedName>
        <fullName evidence="2">Nickel-dependent lactate racemase</fullName>
    </submittedName>
</protein>
<dbReference type="GO" id="GO:0050043">
    <property type="term" value="F:lactate racemase activity"/>
    <property type="evidence" value="ECO:0007669"/>
    <property type="project" value="InterPro"/>
</dbReference>
<dbReference type="RefSeq" id="WP_184326269.1">
    <property type="nucleotide sequence ID" value="NZ_JACHLZ010000001.1"/>
</dbReference>
<proteinExistence type="predicted"/>
<evidence type="ECO:0000313" key="3">
    <source>
        <dbReference type="Proteomes" id="UP000588158"/>
    </source>
</evidence>